<evidence type="ECO:0000256" key="2">
    <source>
        <dbReference type="ARBA" id="ARBA00023002"/>
    </source>
</evidence>
<dbReference type="InterPro" id="IPR002347">
    <property type="entry name" value="SDR_fam"/>
</dbReference>
<accession>A0AA41L0H7</accession>
<organism evidence="3 5">
    <name type="scientific">Duganella violaceipulchra</name>
    <dbReference type="NCBI Taxonomy" id="2849652"/>
    <lineage>
        <taxon>Bacteria</taxon>
        <taxon>Pseudomonadati</taxon>
        <taxon>Pseudomonadota</taxon>
        <taxon>Betaproteobacteria</taxon>
        <taxon>Burkholderiales</taxon>
        <taxon>Oxalobacteraceae</taxon>
        <taxon>Telluria group</taxon>
        <taxon>Duganella</taxon>
    </lineage>
</organism>
<name>A0AA41L0H7_9BURK</name>
<evidence type="ECO:0000313" key="6">
    <source>
        <dbReference type="Proteomes" id="UP001162889"/>
    </source>
</evidence>
<protein>
    <submittedName>
        <fullName evidence="4">NAD(P)-dependent dehydrogenase (Short-subunit alcohol dehydrogenase family)</fullName>
    </submittedName>
    <submittedName>
        <fullName evidence="3">SDR family oxidoreductase</fullName>
    </submittedName>
</protein>
<keyword evidence="6" id="KW-1185">Reference proteome</keyword>
<dbReference type="EMBL" id="JAHTGR010000009">
    <property type="protein sequence ID" value="MBV6322796.1"/>
    <property type="molecule type" value="Genomic_DNA"/>
</dbReference>
<dbReference type="PANTHER" id="PTHR43639">
    <property type="entry name" value="OXIDOREDUCTASE, SHORT-CHAIN DEHYDROGENASE/REDUCTASE FAMILY (AFU_ORTHOLOGUE AFUA_5G02870)"/>
    <property type="match status" value="1"/>
</dbReference>
<dbReference type="RefSeq" id="WP_217943548.1">
    <property type="nucleotide sequence ID" value="NZ_JAHTGR010000009.1"/>
</dbReference>
<dbReference type="Proteomes" id="UP001162889">
    <property type="component" value="Unassembled WGS sequence"/>
</dbReference>
<evidence type="ECO:0000313" key="3">
    <source>
        <dbReference type="EMBL" id="MBV6322796.1"/>
    </source>
</evidence>
<comment type="caution">
    <text evidence="3">The sequence shown here is derived from an EMBL/GenBank/DDBJ whole genome shotgun (WGS) entry which is preliminary data.</text>
</comment>
<dbReference type="NCBIfam" id="NF006597">
    <property type="entry name" value="PRK09134.1"/>
    <property type="match status" value="1"/>
</dbReference>
<gene>
    <name evidence="3" type="ORF">KVP70_17820</name>
    <name evidence="4" type="ORF">L1274_001576</name>
</gene>
<proteinExistence type="inferred from homology"/>
<dbReference type="GO" id="GO:0016491">
    <property type="term" value="F:oxidoreductase activity"/>
    <property type="evidence" value="ECO:0007669"/>
    <property type="project" value="UniProtKB-KW"/>
</dbReference>
<evidence type="ECO:0000313" key="5">
    <source>
        <dbReference type="Proteomes" id="UP001155901"/>
    </source>
</evidence>
<dbReference type="Pfam" id="PF00106">
    <property type="entry name" value="adh_short"/>
    <property type="match status" value="1"/>
</dbReference>
<comment type="similarity">
    <text evidence="1">Belongs to the short-chain dehydrogenases/reductases (SDR) family.</text>
</comment>
<keyword evidence="2" id="KW-0560">Oxidoreductase</keyword>
<dbReference type="Proteomes" id="UP001155901">
    <property type="component" value="Unassembled WGS sequence"/>
</dbReference>
<evidence type="ECO:0000256" key="1">
    <source>
        <dbReference type="ARBA" id="ARBA00006484"/>
    </source>
</evidence>
<dbReference type="PANTHER" id="PTHR43639:SF1">
    <property type="entry name" value="SHORT-CHAIN DEHYDROGENASE_REDUCTASE FAMILY PROTEIN"/>
    <property type="match status" value="1"/>
</dbReference>
<evidence type="ECO:0000313" key="4">
    <source>
        <dbReference type="EMBL" id="MCP2007876.1"/>
    </source>
</evidence>
<reference evidence="4" key="2">
    <citation type="submission" date="2022-03" db="EMBL/GenBank/DDBJ databases">
        <title>Genome Encyclopedia of Bacteria and Archaea VI: Functional Genomics of Type Strains.</title>
        <authorList>
            <person name="Whitman W."/>
        </authorList>
    </citation>
    <scope>NUCLEOTIDE SEQUENCE</scope>
    <source>
        <strain evidence="4">HSC-15S17</strain>
    </source>
</reference>
<dbReference type="AlphaFoldDB" id="A0AA41L0H7"/>
<sequence>MTTAEKTPAGVPVALVTGAGRRIGRAIALGLARAGWDVAVHYRASQAEAQEVVAAIEAMGRRAVALPCDLADEATVRALLPRAVAALGALRCVVNNASLFEYDSAADFSAGRLDAHMRANVAAPVILAQALHAALAEGEQGVVINLLDQKLYNLNPDFLSYTLSKAALHAATTMLAQQLAPAVRVVGIAPGITMVSGDQTEAGFAHAHRQTPLGRSSTPEDIADSVVYAATARALTGTTLLVDGGQHLMPLPRDVMFLAK</sequence>
<reference evidence="3" key="1">
    <citation type="submission" date="2021-07" db="EMBL/GenBank/DDBJ databases">
        <title>Characterization of violacein-producing bacteria and related species.</title>
        <authorList>
            <person name="Wilson H.S."/>
            <person name="De Leon M.E."/>
        </authorList>
    </citation>
    <scope>NUCLEOTIDE SEQUENCE</scope>
    <source>
        <strain evidence="3">HSC-15S17</strain>
    </source>
</reference>
<dbReference type="EMBL" id="JALJZU010000003">
    <property type="protein sequence ID" value="MCP2007876.1"/>
    <property type="molecule type" value="Genomic_DNA"/>
</dbReference>